<dbReference type="CDD" id="cd00009">
    <property type="entry name" value="AAA"/>
    <property type="match status" value="1"/>
</dbReference>
<dbReference type="Proteomes" id="UP000886865">
    <property type="component" value="Unassembled WGS sequence"/>
</dbReference>
<comment type="similarity">
    <text evidence="1">Belongs to the AAA ATPase family.</text>
</comment>
<sequence>MRINNIQNTRNINVVSFNGVFTTNIKDIDKKHGSVVVTDYVDSFQKSVDDITDTYEKERKKAENKFFGKKRALRKLDDEYRGRMDAWRQDQAIFQKAKEAHLKDIEQLLETAKRHNATLDELIKLKSDFEATQKTIDLAKKQQAANKNSGFSRLAGYEPEKATLQNILINKIFEEQSGVPTKLPNAILFFGPTGTGKTTFAIALAQEINNGEKPVMIDMSEGPDDIMDEIEVETRRSRKKYKQTGERTIILLDEVEAIAHQNSEVLDELKAKLSKAFDDDKCIYIMTSNNPTEISPDILTPDRTKYVVSIDPPDFENALAVVKFYFSGLNQQGLDYDRIARAIANCSNGKFSNSGIEELYKQCCTSKICTTDGIINLINKTSPNITQSELYSYENDKKVFLGR</sequence>
<dbReference type="PRINTS" id="PR00300">
    <property type="entry name" value="CLPPROTEASEA"/>
</dbReference>
<dbReference type="AlphaFoldDB" id="A0A9D1JX95"/>
<dbReference type="InterPro" id="IPR003959">
    <property type="entry name" value="ATPase_AAA_core"/>
</dbReference>
<dbReference type="SMART" id="SM00382">
    <property type="entry name" value="AAA"/>
    <property type="match status" value="1"/>
</dbReference>
<name>A0A9D1JX95_9BACT</name>
<dbReference type="GO" id="GO:0005524">
    <property type="term" value="F:ATP binding"/>
    <property type="evidence" value="ECO:0007669"/>
    <property type="project" value="UniProtKB-KW"/>
</dbReference>
<reference evidence="5" key="1">
    <citation type="submission" date="2020-10" db="EMBL/GenBank/DDBJ databases">
        <authorList>
            <person name="Gilroy R."/>
        </authorList>
    </citation>
    <scope>NUCLEOTIDE SEQUENCE</scope>
    <source>
        <strain evidence="5">CHK152-2871</strain>
    </source>
</reference>
<organism evidence="5 6">
    <name type="scientific">Candidatus Galligastranaerophilus intestinavium</name>
    <dbReference type="NCBI Taxonomy" id="2840836"/>
    <lineage>
        <taxon>Bacteria</taxon>
        <taxon>Candidatus Galligastranaerophilus</taxon>
    </lineage>
</organism>
<evidence type="ECO:0000256" key="2">
    <source>
        <dbReference type="ARBA" id="ARBA00022741"/>
    </source>
</evidence>
<reference evidence="5" key="2">
    <citation type="journal article" date="2021" name="PeerJ">
        <title>Extensive microbial diversity within the chicken gut microbiome revealed by metagenomics and culture.</title>
        <authorList>
            <person name="Gilroy R."/>
            <person name="Ravi A."/>
            <person name="Getino M."/>
            <person name="Pursley I."/>
            <person name="Horton D.L."/>
            <person name="Alikhan N.F."/>
            <person name="Baker D."/>
            <person name="Gharbi K."/>
            <person name="Hall N."/>
            <person name="Watson M."/>
            <person name="Adriaenssens E.M."/>
            <person name="Foster-Nyarko E."/>
            <person name="Jarju S."/>
            <person name="Secka A."/>
            <person name="Antonio M."/>
            <person name="Oren A."/>
            <person name="Chaudhuri R.R."/>
            <person name="La Ragione R."/>
            <person name="Hildebrand F."/>
            <person name="Pallen M.J."/>
        </authorList>
    </citation>
    <scope>NUCLEOTIDE SEQUENCE</scope>
    <source>
        <strain evidence="5">CHK152-2871</strain>
    </source>
</reference>
<dbReference type="Pfam" id="PF00004">
    <property type="entry name" value="AAA"/>
    <property type="match status" value="1"/>
</dbReference>
<gene>
    <name evidence="5" type="ORF">IAA86_04320</name>
</gene>
<evidence type="ECO:0000313" key="5">
    <source>
        <dbReference type="EMBL" id="HIS74229.1"/>
    </source>
</evidence>
<protein>
    <submittedName>
        <fullName evidence="5">AAA family ATPase</fullName>
    </submittedName>
</protein>
<evidence type="ECO:0000313" key="6">
    <source>
        <dbReference type="Proteomes" id="UP000886865"/>
    </source>
</evidence>
<accession>A0A9D1JX95</accession>
<dbReference type="InterPro" id="IPR001270">
    <property type="entry name" value="ClpA/B"/>
</dbReference>
<evidence type="ECO:0000256" key="3">
    <source>
        <dbReference type="ARBA" id="ARBA00022840"/>
    </source>
</evidence>
<comment type="caution">
    <text evidence="5">The sequence shown here is derived from an EMBL/GenBank/DDBJ whole genome shotgun (WGS) entry which is preliminary data.</text>
</comment>
<proteinExistence type="inferred from homology"/>
<dbReference type="GO" id="GO:0016887">
    <property type="term" value="F:ATP hydrolysis activity"/>
    <property type="evidence" value="ECO:0007669"/>
    <property type="project" value="InterPro"/>
</dbReference>
<dbReference type="EMBL" id="DVJQ01000038">
    <property type="protein sequence ID" value="HIS74229.1"/>
    <property type="molecule type" value="Genomic_DNA"/>
</dbReference>
<dbReference type="InterPro" id="IPR027417">
    <property type="entry name" value="P-loop_NTPase"/>
</dbReference>
<dbReference type="SUPFAM" id="SSF52540">
    <property type="entry name" value="P-loop containing nucleoside triphosphate hydrolases"/>
    <property type="match status" value="1"/>
</dbReference>
<keyword evidence="2" id="KW-0547">Nucleotide-binding</keyword>
<feature type="domain" description="AAA+ ATPase" evidence="4">
    <location>
        <begin position="183"/>
        <end position="314"/>
    </location>
</feature>
<dbReference type="InterPro" id="IPR050221">
    <property type="entry name" value="26S_Proteasome_ATPase"/>
</dbReference>
<evidence type="ECO:0000259" key="4">
    <source>
        <dbReference type="SMART" id="SM00382"/>
    </source>
</evidence>
<keyword evidence="3" id="KW-0067">ATP-binding</keyword>
<evidence type="ECO:0000256" key="1">
    <source>
        <dbReference type="ARBA" id="ARBA00006914"/>
    </source>
</evidence>
<dbReference type="PANTHER" id="PTHR23073">
    <property type="entry name" value="26S PROTEASOME REGULATORY SUBUNIT"/>
    <property type="match status" value="1"/>
</dbReference>
<dbReference type="InterPro" id="IPR003593">
    <property type="entry name" value="AAA+_ATPase"/>
</dbReference>
<dbReference type="Gene3D" id="3.40.50.300">
    <property type="entry name" value="P-loop containing nucleotide triphosphate hydrolases"/>
    <property type="match status" value="1"/>
</dbReference>